<comment type="catalytic activity">
    <reaction evidence="20">
        <text>a 5'-end (5'-triphosphoguanosine)-(2'-O-methyladenylyl)-adenylyl-cytidylyl-adenosine in mRNA + S-adenosyl-L-methionine = a 5'-end (N(7)-methyl 5'-triphosphoguanosine)-(2'-O-methyladenylyl)-adenylyl-cytidylyl-adenosine in mRNA + S-adenosyl-L-homocysteine</text>
        <dbReference type="Rhea" id="RHEA:65440"/>
        <dbReference type="Rhea" id="RHEA-COMP:16798"/>
        <dbReference type="Rhea" id="RHEA-COMP:16801"/>
        <dbReference type="ChEBI" id="CHEBI:57856"/>
        <dbReference type="ChEBI" id="CHEBI:59789"/>
        <dbReference type="ChEBI" id="CHEBI:156482"/>
        <dbReference type="ChEBI" id="CHEBI:156483"/>
    </reaction>
</comment>
<dbReference type="InterPro" id="IPR014023">
    <property type="entry name" value="Mononeg_RNA_pol_cat"/>
</dbReference>
<keyword evidence="15" id="KW-0693">Viral RNA replication</keyword>
<dbReference type="GO" id="GO:0005524">
    <property type="term" value="F:ATP binding"/>
    <property type="evidence" value="ECO:0007669"/>
    <property type="project" value="UniProtKB-KW"/>
</dbReference>
<evidence type="ECO:0000256" key="7">
    <source>
        <dbReference type="ARBA" id="ARBA00022664"/>
    </source>
</evidence>
<evidence type="ECO:0000256" key="19">
    <source>
        <dbReference type="ARBA" id="ARBA00024494"/>
    </source>
</evidence>
<evidence type="ECO:0000256" key="20">
    <source>
        <dbReference type="ARBA" id="ARBA00024499"/>
    </source>
</evidence>
<evidence type="ECO:0000256" key="9">
    <source>
        <dbReference type="ARBA" id="ARBA00022691"/>
    </source>
</evidence>
<sequence length="2022" mass="232339">MEEITEACAHLEYEDSFTQTIDEKVMTDMHLGNALNLDLVERFVNGKFESYPIFVSNMHVKMWSNLIQIGKSYKEKQVGMLLPTQKLLLKPSHLITIRQQLYKELLDLLGRALSLRKVNIPLATYYRQIISLNLQAPSLEVETFRFLLRIICMVSEATRGGSKSVYPGITIKGSVVASTLIFEDISYTFYGNNQFFMLNDDKQKISYYGTLDSMLLMLDTLGQRVCLRIGYQVASAGQMSGVPKMNLVNKILEIGDTVLYRYGNAGYEFIGLYEALIVSTLLRKNPDEVTDSTLFFSNCRQELYELIRDNTFGEEILHLFDLMSDLLQQVRNEDLSNLFCIYRIWGHPRVNIKSGMEKVYIKGTEQKGDPTSVERLILCQFRKMFLIEFYLKHHKYPPCEISKTSYISKCIDEQIPISTTNPGYIIWDFEHVLIKKLWELPETYDVCHILNDKAVSPCRSELFHSIKTGKGTVFGTQRRGIVRWLLNESIRCKSFLDTIDREGLDTDSLIIGMYEKEREIKIKARMFSLMSEKMRMYFVLTEELIAEHILRYFPQITMKDPLHVQIKKLCKASGISSADCLDPIVNIDFEKWNLNMRKELTYQLFTQLDHMFGYTNLINRTHDFFSKSYIYSCSGKYLPPIGHNSLMTDPPMAYIGHIGGFEGLRQKGWTLATVCLLSYIADSMKIKINLLGQGDNQVVRLYMPKFYWDNIQMLREDRVKEAKRILTSYIGALDGYFTEAGLPIKVRETWRSTRLYMYGKHMFMDGNSLPQWTKKLLRSYALSNEGTLTISGIIGTIATNMCAAAHASEKPDIMYALYLILGEWSLEYLFAYHPFTRKSIISGTEIKFNMITSSKKSMFTSGRIVPDYLIATILLIPTAVGGSVTIPLTGFIVRGFPDNASEGYTWLKLLASVPSRFQEMLNNWYSFLCNPTIEYDMLVQSPWALNHWKPPTPGLQSRDLVRTWILSNTSTKNSFIKSVGPILEHFDRKEICRKLIGEEVNPLILNEIYNSFPQVYLDQILRRVENTRTIKKLALKMDIRAPIITKLMMAENEFSGYLYWRCFVRGVIYSECATEHTRISRDLGWGIKIKGLTTPHPLEFMHDHICCSLSNSCPPSDYIYTKCDPNADFPPYLGSNVKTKVVSLQDIALKAEPLTSTSAKLFRYAKWLNLGPHSLELISRNMKVVCDTTIFNTDEELTDSFFSGSVEHRFNPATASEGCFINYAPQLGRSVFISSDCMPRYGKGQANYTLHFQAMYCWCQYTAASSIGETFLHYHLSCDKCIVLVDDKVSDVSSFTSILNNLYTECKMQEIRDTLGYLDRRFLQLEDTLAPTEYLFHIIDNEALDLRRLKEGIHILLATQAALAIMSSQKDTEGVFDSEDLQTFPRVYSFKISTVKIINLTAIMIILIKFARTGLPLTLSNIIYIRRKLIIQLTKMSSDKFKGLASLSLGRTWNVEESEEELCLNMGEYPEDTGSFLNAIKQNLIQIISETSGLKIPACHIQIPILGTTSRQQDLILLYGTIQNEECRFCWENHMSHYQHKVEILECPHKHISNIFRRIVGIHAPLDLAMKSLTSENNKVSKRIISGISETDMMYLFECSTNIIPSINKQGLNLLSAFVEQVKRNYAYKLPTSAIYKWDHIFAWIENIDFKHILVFGDGTGFTSLVAGRRFPNATIYPTAYLEKRKLIPQDLLSILPFASRSLPNINGALLQEVPDNILDDKWEKALIMFISKRSQDPILIVSDLEALQGNVNLITNLNGAICSLNNPNLIWLHKVYLHEWTDRPFLTEDFMVTPYANLHYGECFVSNISLGYKLPETTNPFCAEFLTSISLHKLSIDSLNRELCYPELRSINKTISMHSFQKNYVPISLKELNMPANVLVYKLLLHISGNFKAPYQGLIPEDDRRMLDGVLIRVIKGIKMSLLMLYGAHIKNCDYYIHLMVVRTQRKYRLPGLGNLQLSLSRGTQEIKITRKEEHAAEFIQKERYRLYGFQVQNNYPTTLEDLYFREIHTGKTMFYEGFFK</sequence>
<dbReference type="EC" id="2.7.7.48" evidence="3"/>
<dbReference type="PROSITE" id="PS50526">
    <property type="entry name" value="RDRP_SSRNA_NEG_NONSEG"/>
    <property type="match status" value="1"/>
</dbReference>
<evidence type="ECO:0000256" key="14">
    <source>
        <dbReference type="ARBA" id="ARBA00022844"/>
    </source>
</evidence>
<evidence type="ECO:0000256" key="17">
    <source>
        <dbReference type="ARBA" id="ARBA00023200"/>
    </source>
</evidence>
<evidence type="ECO:0000256" key="22">
    <source>
        <dbReference type="ARBA" id="ARBA00030436"/>
    </source>
</evidence>
<comment type="catalytic activity">
    <reaction evidence="25">
        <text>a 5'-end (5'-triphosphoguanosine)-adenylyl-adenylyl-cytidylyl-adenosine in mRNA + 2 S-adenosyl-L-methionine = a 5'-end (N(7)-methyl 5'-triphosphoguanosine)-(2'-O-methyladenylyl)-adenylyl-cytidylyl-adenosine in mRNA + 2 S-adenosyl-L-homocysteine + H(+)</text>
        <dbReference type="Rhea" id="RHEA:65376"/>
        <dbReference type="Rhea" id="RHEA-COMP:16797"/>
        <dbReference type="Rhea" id="RHEA-COMP:16798"/>
        <dbReference type="ChEBI" id="CHEBI:15378"/>
        <dbReference type="ChEBI" id="CHEBI:57856"/>
        <dbReference type="ChEBI" id="CHEBI:59789"/>
        <dbReference type="ChEBI" id="CHEBI:156483"/>
        <dbReference type="ChEBI" id="CHEBI:156484"/>
        <dbReference type="EC" id="2.1.1.375"/>
    </reaction>
</comment>
<evidence type="ECO:0000256" key="10">
    <source>
        <dbReference type="ARBA" id="ARBA00022695"/>
    </source>
</evidence>
<feature type="domain" description="RdRp catalytic" evidence="27">
    <location>
        <begin position="581"/>
        <end position="766"/>
    </location>
</feature>
<organism evidence="29">
    <name type="scientific">Aponogeton virus 1</name>
    <dbReference type="NCBI Taxonomy" id="2977952"/>
    <lineage>
        <taxon>Viruses</taxon>
        <taxon>Riboviria</taxon>
        <taxon>Orthornavirae</taxon>
        <taxon>Negarnaviricota</taxon>
        <taxon>Haploviricotina</taxon>
        <taxon>Monjiviricetes</taxon>
        <taxon>Mononegavirales</taxon>
        <taxon>Rhabdoviridae</taxon>
        <taxon>Betarhabdovirinae</taxon>
        <taxon>Varicosavirus</taxon>
        <taxon>Varicosavirus aponogeti</taxon>
    </lineage>
</organism>
<keyword evidence="13" id="KW-0067">ATP-binding</keyword>
<proteinExistence type="predicted"/>
<dbReference type="Pfam" id="PF14318">
    <property type="entry name" value="Mononeg_mRNAcap"/>
    <property type="match status" value="1"/>
</dbReference>
<dbReference type="EC" id="2.1.1.375" evidence="21"/>
<keyword evidence="6" id="KW-0489">Methyltransferase</keyword>
<dbReference type="InterPro" id="IPR026890">
    <property type="entry name" value="Mononeg_mRNAcap"/>
</dbReference>
<evidence type="ECO:0000256" key="16">
    <source>
        <dbReference type="ARBA" id="ARBA00023042"/>
    </source>
</evidence>
<protein>
    <recommendedName>
        <fullName evidence="23">Replicase</fullName>
        <ecNumber evidence="21">2.1.1.375</ecNumber>
        <ecNumber evidence="3">2.7.7.48</ecNumber>
        <ecNumber evidence="4">2.7.7.88</ecNumber>
    </recommendedName>
    <alternativeName>
        <fullName evidence="22">Transcriptase</fullName>
    </alternativeName>
</protein>
<keyword evidence="10" id="KW-0548">Nucleotidyltransferase</keyword>
<evidence type="ECO:0000256" key="8">
    <source>
        <dbReference type="ARBA" id="ARBA00022679"/>
    </source>
</evidence>
<dbReference type="GO" id="GO:0044423">
    <property type="term" value="C:virion component"/>
    <property type="evidence" value="ECO:0007669"/>
    <property type="project" value="UniProtKB-KW"/>
</dbReference>
<keyword evidence="5" id="KW-0696">RNA-directed RNA polymerase</keyword>
<evidence type="ECO:0000256" key="13">
    <source>
        <dbReference type="ARBA" id="ARBA00022840"/>
    </source>
</evidence>
<keyword evidence="18" id="KW-0511">Multifunctional enzyme</keyword>
<dbReference type="EC" id="2.7.7.88" evidence="4"/>
<evidence type="ECO:0000256" key="11">
    <source>
        <dbReference type="ARBA" id="ARBA00022741"/>
    </source>
</evidence>
<evidence type="ECO:0000256" key="4">
    <source>
        <dbReference type="ARBA" id="ARBA00012582"/>
    </source>
</evidence>
<keyword evidence="7" id="KW-0507">mRNA processing</keyword>
<keyword evidence="8" id="KW-0808">Transferase</keyword>
<evidence type="ECO:0000256" key="24">
    <source>
        <dbReference type="ARBA" id="ARBA00047332"/>
    </source>
</evidence>
<evidence type="ECO:0000256" key="6">
    <source>
        <dbReference type="ARBA" id="ARBA00022603"/>
    </source>
</evidence>
<evidence type="ECO:0000256" key="2">
    <source>
        <dbReference type="ARBA" id="ARBA00004328"/>
    </source>
</evidence>
<keyword evidence="17" id="KW-1035">Host cytoplasm</keyword>
<keyword evidence="14" id="KW-0946">Virion</keyword>
<evidence type="ECO:0000313" key="29">
    <source>
        <dbReference type="EMBL" id="DAZ90641.1"/>
    </source>
</evidence>
<name>A0A9N6YJ97_9RHAB</name>
<evidence type="ECO:0000256" key="23">
    <source>
        <dbReference type="ARBA" id="ARBA00031012"/>
    </source>
</evidence>
<keyword evidence="11" id="KW-0547">Nucleotide-binding</keyword>
<keyword evidence="9" id="KW-0949">S-adenosyl-L-methionine</keyword>
<evidence type="ECO:0000256" key="15">
    <source>
        <dbReference type="ARBA" id="ARBA00022953"/>
    </source>
</evidence>
<comment type="catalytic activity">
    <reaction evidence="26">
        <text>GTP + H2O = GDP + phosphate + H(+)</text>
        <dbReference type="Rhea" id="RHEA:19669"/>
        <dbReference type="ChEBI" id="CHEBI:15377"/>
        <dbReference type="ChEBI" id="CHEBI:15378"/>
        <dbReference type="ChEBI" id="CHEBI:37565"/>
        <dbReference type="ChEBI" id="CHEBI:43474"/>
        <dbReference type="ChEBI" id="CHEBI:58189"/>
    </reaction>
</comment>
<evidence type="ECO:0000256" key="3">
    <source>
        <dbReference type="ARBA" id="ARBA00012494"/>
    </source>
</evidence>
<accession>A0A9N6YJ97</accession>
<evidence type="ECO:0000256" key="5">
    <source>
        <dbReference type="ARBA" id="ARBA00022484"/>
    </source>
</evidence>
<evidence type="ECO:0000256" key="18">
    <source>
        <dbReference type="ARBA" id="ARBA00023268"/>
    </source>
</evidence>
<evidence type="ECO:0000256" key="26">
    <source>
        <dbReference type="ARBA" id="ARBA00048548"/>
    </source>
</evidence>
<comment type="catalytic activity">
    <reaction evidence="19">
        <text>a 5'-end triphospho-adenylyl-adenylyl-cytidylyl-adenosine in mRNA + GDP + H(+) = a 5'-end (5'-triphosphoguanosine)-adenylyl-adenylyl-cytidylyl-adenosine in mRNA + diphosphate</text>
        <dbReference type="Rhea" id="RHEA:65436"/>
        <dbReference type="Rhea" id="RHEA-COMP:16797"/>
        <dbReference type="Rhea" id="RHEA-COMP:16799"/>
        <dbReference type="ChEBI" id="CHEBI:15378"/>
        <dbReference type="ChEBI" id="CHEBI:33019"/>
        <dbReference type="ChEBI" id="CHEBI:58189"/>
        <dbReference type="ChEBI" id="CHEBI:156484"/>
        <dbReference type="ChEBI" id="CHEBI:156503"/>
        <dbReference type="EC" id="2.7.7.88"/>
    </reaction>
</comment>
<comment type="subcellular location">
    <subcellularLocation>
        <location evidence="1">Host cytoplasm</location>
    </subcellularLocation>
    <subcellularLocation>
        <location evidence="2">Virion</location>
    </subcellularLocation>
</comment>
<dbReference type="GO" id="GO:0016787">
    <property type="term" value="F:hydrolase activity"/>
    <property type="evidence" value="ECO:0007669"/>
    <property type="project" value="UniProtKB-KW"/>
</dbReference>
<dbReference type="Pfam" id="PF00946">
    <property type="entry name" value="Mononeg_RNA_pol"/>
    <property type="match status" value="1"/>
</dbReference>
<dbReference type="GO" id="GO:0030430">
    <property type="term" value="C:host cell cytoplasm"/>
    <property type="evidence" value="ECO:0007669"/>
    <property type="project" value="UniProtKB-SubCell"/>
</dbReference>
<dbReference type="EMBL" id="BK061739">
    <property type="protein sequence ID" value="DAZ90641.1"/>
    <property type="molecule type" value="Viral_cRNA"/>
</dbReference>
<evidence type="ECO:0000256" key="12">
    <source>
        <dbReference type="ARBA" id="ARBA00022801"/>
    </source>
</evidence>
<evidence type="ECO:0000256" key="21">
    <source>
        <dbReference type="ARBA" id="ARBA00026099"/>
    </source>
</evidence>
<evidence type="ECO:0000259" key="27">
    <source>
        <dbReference type="PROSITE" id="PS50526"/>
    </source>
</evidence>
<comment type="catalytic activity">
    <reaction evidence="24">
        <text>a 5'-end (5'-triphosphoguanosine)-adenylyl-adenylyl-cytidylyl-adenosine in mRNA + S-adenosyl-L-methionine = a 5'-end (5'-triphosphoguanosine)-(2'-O-methyladenylyl)-adenylyl-cytidylyl-adenosine in mRNA + S-adenosyl-L-homocysteine + H(+)</text>
        <dbReference type="Rhea" id="RHEA:65380"/>
        <dbReference type="Rhea" id="RHEA-COMP:16797"/>
        <dbReference type="Rhea" id="RHEA-COMP:16801"/>
        <dbReference type="ChEBI" id="CHEBI:15378"/>
        <dbReference type="ChEBI" id="CHEBI:57856"/>
        <dbReference type="ChEBI" id="CHEBI:59789"/>
        <dbReference type="ChEBI" id="CHEBI:156482"/>
        <dbReference type="ChEBI" id="CHEBI:156484"/>
    </reaction>
</comment>
<evidence type="ECO:0000256" key="1">
    <source>
        <dbReference type="ARBA" id="ARBA00004192"/>
    </source>
</evidence>
<dbReference type="InterPro" id="IPR025786">
    <property type="entry name" value="Mononega_L_MeTrfase"/>
</dbReference>
<keyword evidence="12" id="KW-0378">Hydrolase</keyword>
<reference evidence="29" key="1">
    <citation type="journal article" date="2022" name="bioRxiv">
        <title>Unlocking the hidden genetic diversity of varicosaviruses, the neglected plant rhabdoviruses.</title>
        <authorList>
            <person name="Bejerman N."/>
            <person name="Dietzgen R.G."/>
            <person name="Debat H."/>
        </authorList>
    </citation>
    <scope>NUCLEOTIDE SEQUENCE</scope>
</reference>
<evidence type="ECO:0000259" key="28">
    <source>
        <dbReference type="PROSITE" id="PS51590"/>
    </source>
</evidence>
<evidence type="ECO:0000256" key="25">
    <source>
        <dbReference type="ARBA" id="ARBA00047370"/>
    </source>
</evidence>
<keyword evidence="16" id="KW-0506">mRNA capping</keyword>
<feature type="domain" description="Mononegavirus-type SAM-dependent 2'-O-MTase" evidence="28">
    <location>
        <begin position="1626"/>
        <end position="1807"/>
    </location>
</feature>
<dbReference type="GO" id="GO:0003968">
    <property type="term" value="F:RNA-directed RNA polymerase activity"/>
    <property type="evidence" value="ECO:0007669"/>
    <property type="project" value="UniProtKB-KW"/>
</dbReference>
<dbReference type="GO" id="GO:0004482">
    <property type="term" value="F:mRNA 5'-cap (guanine-N7-)-methyltransferase activity"/>
    <property type="evidence" value="ECO:0007669"/>
    <property type="project" value="InterPro"/>
</dbReference>
<dbReference type="PROSITE" id="PS51590">
    <property type="entry name" value="SAM_MT_MNV_L"/>
    <property type="match status" value="1"/>
</dbReference>